<keyword evidence="7" id="KW-1133">Transmembrane helix</keyword>
<dbReference type="PANTHER" id="PTHR43811">
    <property type="entry name" value="FKBP-TYPE PEPTIDYL-PROLYL CIS-TRANS ISOMERASE FKPA"/>
    <property type="match status" value="1"/>
</dbReference>
<evidence type="ECO:0000256" key="2">
    <source>
        <dbReference type="ARBA" id="ARBA00006577"/>
    </source>
</evidence>
<keyword evidence="3 5" id="KW-0697">Rotamase</keyword>
<reference evidence="9 10" key="1">
    <citation type="submission" date="2019-01" db="EMBL/GenBank/DDBJ databases">
        <title>Filimonas sp. strain TTM-71.</title>
        <authorList>
            <person name="Chen W.-M."/>
        </authorList>
    </citation>
    <scope>NUCLEOTIDE SEQUENCE [LARGE SCALE GENOMIC DNA]</scope>
    <source>
        <strain evidence="9 10">TTM-71</strain>
    </source>
</reference>
<dbReference type="EMBL" id="SDHZ01000001">
    <property type="protein sequence ID" value="RXK85884.1"/>
    <property type="molecule type" value="Genomic_DNA"/>
</dbReference>
<dbReference type="InterPro" id="IPR046357">
    <property type="entry name" value="PPIase_dom_sf"/>
</dbReference>
<keyword evidence="7" id="KW-0472">Membrane</keyword>
<evidence type="ECO:0000256" key="7">
    <source>
        <dbReference type="SAM" id="Phobius"/>
    </source>
</evidence>
<comment type="similarity">
    <text evidence="2 6">Belongs to the FKBP-type PPIase family.</text>
</comment>
<dbReference type="OrthoDB" id="9814548at2"/>
<name>A0A4Q1D940_9BACT</name>
<dbReference type="InterPro" id="IPR001179">
    <property type="entry name" value="PPIase_FKBP_dom"/>
</dbReference>
<evidence type="ECO:0000256" key="5">
    <source>
        <dbReference type="PROSITE-ProRule" id="PRU00277"/>
    </source>
</evidence>
<comment type="caution">
    <text evidence="9">The sequence shown here is derived from an EMBL/GenBank/DDBJ whole genome shotgun (WGS) entry which is preliminary data.</text>
</comment>
<dbReference type="Pfam" id="PF00254">
    <property type="entry name" value="FKBP_C"/>
    <property type="match status" value="1"/>
</dbReference>
<organism evidence="9 10">
    <name type="scientific">Filimonas effusa</name>
    <dbReference type="NCBI Taxonomy" id="2508721"/>
    <lineage>
        <taxon>Bacteria</taxon>
        <taxon>Pseudomonadati</taxon>
        <taxon>Bacteroidota</taxon>
        <taxon>Chitinophagia</taxon>
        <taxon>Chitinophagales</taxon>
        <taxon>Chitinophagaceae</taxon>
        <taxon>Filimonas</taxon>
    </lineage>
</organism>
<dbReference type="Gene3D" id="3.10.50.40">
    <property type="match status" value="1"/>
</dbReference>
<evidence type="ECO:0000259" key="8">
    <source>
        <dbReference type="PROSITE" id="PS50059"/>
    </source>
</evidence>
<dbReference type="AlphaFoldDB" id="A0A4Q1D940"/>
<evidence type="ECO:0000256" key="3">
    <source>
        <dbReference type="ARBA" id="ARBA00023110"/>
    </source>
</evidence>
<keyword evidence="4 5" id="KW-0413">Isomerase</keyword>
<evidence type="ECO:0000256" key="1">
    <source>
        <dbReference type="ARBA" id="ARBA00000971"/>
    </source>
</evidence>
<gene>
    <name evidence="9" type="ORF">ESB13_03480</name>
</gene>
<dbReference type="SUPFAM" id="SSF54534">
    <property type="entry name" value="FKBP-like"/>
    <property type="match status" value="1"/>
</dbReference>
<feature type="transmembrane region" description="Helical" evidence="7">
    <location>
        <begin position="38"/>
        <end position="59"/>
    </location>
</feature>
<comment type="catalytic activity">
    <reaction evidence="1 5 6">
        <text>[protein]-peptidylproline (omega=180) = [protein]-peptidylproline (omega=0)</text>
        <dbReference type="Rhea" id="RHEA:16237"/>
        <dbReference type="Rhea" id="RHEA-COMP:10747"/>
        <dbReference type="Rhea" id="RHEA-COMP:10748"/>
        <dbReference type="ChEBI" id="CHEBI:83833"/>
        <dbReference type="ChEBI" id="CHEBI:83834"/>
        <dbReference type="EC" id="5.2.1.8"/>
    </reaction>
</comment>
<dbReference type="PROSITE" id="PS50059">
    <property type="entry name" value="FKBP_PPIASE"/>
    <property type="match status" value="1"/>
</dbReference>
<dbReference type="EC" id="5.2.1.8" evidence="6"/>
<sequence>MSSNTVSYYKKRKTCLKNRKMQLIQLQNSLIHRINLKLIFLSMRYFSPLLLIVFVFSFSSCFKNNENGCEAVAPETEAGKMKYFCDTAGIKYSQLPNGLFYEIMTAGSGASPSLESRVTVTYTGALLTGYVFDKSTAPVTFNLNGLIGGWKAGLPLIKKGGRIKLVIPSYLGYGCTAMPGLPANSVLYFDISLTDVQ</sequence>
<keyword evidence="7" id="KW-0812">Transmembrane</keyword>
<accession>A0A4Q1D940</accession>
<feature type="domain" description="PPIase FKBP-type" evidence="8">
    <location>
        <begin position="115"/>
        <end position="197"/>
    </location>
</feature>
<keyword evidence="10" id="KW-1185">Reference proteome</keyword>
<proteinExistence type="inferred from homology"/>
<dbReference type="GO" id="GO:0003755">
    <property type="term" value="F:peptidyl-prolyl cis-trans isomerase activity"/>
    <property type="evidence" value="ECO:0007669"/>
    <property type="project" value="UniProtKB-UniRule"/>
</dbReference>
<dbReference type="Proteomes" id="UP000290545">
    <property type="component" value="Unassembled WGS sequence"/>
</dbReference>
<evidence type="ECO:0000256" key="4">
    <source>
        <dbReference type="ARBA" id="ARBA00023235"/>
    </source>
</evidence>
<evidence type="ECO:0000256" key="6">
    <source>
        <dbReference type="RuleBase" id="RU003915"/>
    </source>
</evidence>
<protein>
    <recommendedName>
        <fullName evidence="6">Peptidyl-prolyl cis-trans isomerase</fullName>
        <ecNumber evidence="6">5.2.1.8</ecNumber>
    </recommendedName>
</protein>
<dbReference type="PANTHER" id="PTHR43811:SF19">
    <property type="entry name" value="39 KDA FK506-BINDING NUCLEAR PROTEIN"/>
    <property type="match status" value="1"/>
</dbReference>
<evidence type="ECO:0000313" key="10">
    <source>
        <dbReference type="Proteomes" id="UP000290545"/>
    </source>
</evidence>
<evidence type="ECO:0000313" key="9">
    <source>
        <dbReference type="EMBL" id="RXK85884.1"/>
    </source>
</evidence>